<dbReference type="EMBL" id="FNCN01000007">
    <property type="protein sequence ID" value="SDG70860.1"/>
    <property type="molecule type" value="Genomic_DNA"/>
</dbReference>
<gene>
    <name evidence="2" type="ORF">SAMN05421505_10710</name>
</gene>
<feature type="domain" description="SCP2" evidence="1">
    <location>
        <begin position="22"/>
        <end position="115"/>
    </location>
</feature>
<evidence type="ECO:0000313" key="2">
    <source>
        <dbReference type="EMBL" id="SDG70860.1"/>
    </source>
</evidence>
<proteinExistence type="predicted"/>
<protein>
    <submittedName>
        <fullName evidence="2">SCP-2 sterol transfer family protein</fullName>
    </submittedName>
</protein>
<dbReference type="OrthoDB" id="3534000at2"/>
<name>A0A1G7WI40_9ACTN</name>
<dbReference type="Gene3D" id="3.30.1050.10">
    <property type="entry name" value="SCP2 sterol-binding domain"/>
    <property type="match status" value="1"/>
</dbReference>
<sequence length="115" mass="12508">MATVEECRVALLKLGEQFDGLDHETRAKHVVERTINCTVSDLAVTFHGRLHHGGLGPFTESPSADAPPADVRLIITSDDLIALVDGTLDTARALFSGRVKLEASFGDLMRLRKLL</sequence>
<dbReference type="Pfam" id="PF02036">
    <property type="entry name" value="SCP2"/>
    <property type="match status" value="1"/>
</dbReference>
<dbReference type="SUPFAM" id="SSF55718">
    <property type="entry name" value="SCP-like"/>
    <property type="match status" value="1"/>
</dbReference>
<evidence type="ECO:0000259" key="1">
    <source>
        <dbReference type="Pfam" id="PF02036"/>
    </source>
</evidence>
<dbReference type="Proteomes" id="UP000198923">
    <property type="component" value="Unassembled WGS sequence"/>
</dbReference>
<dbReference type="InterPro" id="IPR003033">
    <property type="entry name" value="SCP2_sterol-bd_dom"/>
</dbReference>
<reference evidence="2 3" key="1">
    <citation type="submission" date="2016-10" db="EMBL/GenBank/DDBJ databases">
        <authorList>
            <person name="de Groot N.N."/>
        </authorList>
    </citation>
    <scope>NUCLEOTIDE SEQUENCE [LARGE SCALE GENOMIC DNA]</scope>
    <source>
        <strain evidence="2 3">CPCC 201354</strain>
    </source>
</reference>
<organism evidence="2 3">
    <name type="scientific">Sinosporangium album</name>
    <dbReference type="NCBI Taxonomy" id="504805"/>
    <lineage>
        <taxon>Bacteria</taxon>
        <taxon>Bacillati</taxon>
        <taxon>Actinomycetota</taxon>
        <taxon>Actinomycetes</taxon>
        <taxon>Streptosporangiales</taxon>
        <taxon>Streptosporangiaceae</taxon>
        <taxon>Sinosporangium</taxon>
    </lineage>
</organism>
<accession>A0A1G7WI40</accession>
<evidence type="ECO:0000313" key="3">
    <source>
        <dbReference type="Proteomes" id="UP000198923"/>
    </source>
</evidence>
<keyword evidence="3" id="KW-1185">Reference proteome</keyword>
<dbReference type="AlphaFoldDB" id="A0A1G7WI40"/>
<dbReference type="STRING" id="504805.SAMN05421505_10710"/>
<dbReference type="InterPro" id="IPR036527">
    <property type="entry name" value="SCP2_sterol-bd_dom_sf"/>
</dbReference>